<dbReference type="GO" id="GO:0016020">
    <property type="term" value="C:membrane"/>
    <property type="evidence" value="ECO:0007669"/>
    <property type="project" value="UniProtKB-SubCell"/>
</dbReference>
<organism evidence="8 9">
    <name type="scientific">Reticulomyxa filosa</name>
    <dbReference type="NCBI Taxonomy" id="46433"/>
    <lineage>
        <taxon>Eukaryota</taxon>
        <taxon>Sar</taxon>
        <taxon>Rhizaria</taxon>
        <taxon>Retaria</taxon>
        <taxon>Foraminifera</taxon>
        <taxon>Monothalamids</taxon>
        <taxon>Reticulomyxidae</taxon>
        <taxon>Reticulomyxa</taxon>
    </lineage>
</organism>
<dbReference type="Proteomes" id="UP000023152">
    <property type="component" value="Unassembled WGS sequence"/>
</dbReference>
<dbReference type="EMBL" id="ASPP01013535">
    <property type="protein sequence ID" value="ETO19555.1"/>
    <property type="molecule type" value="Genomic_DNA"/>
</dbReference>
<comment type="subcellular location">
    <subcellularLocation>
        <location evidence="1">Membrane</location>
        <topology evidence="1">Multi-pass membrane protein</topology>
    </subcellularLocation>
</comment>
<gene>
    <name evidence="8" type="ORF">RFI_17675</name>
</gene>
<dbReference type="InterPro" id="IPR000109">
    <property type="entry name" value="POT_fam"/>
</dbReference>
<comment type="similarity">
    <text evidence="2">Belongs to the major facilitator superfamily. Proton-dependent oligopeptide transporter (POT/PTR) (TC 2.A.17) family.</text>
</comment>
<reference evidence="8 9" key="1">
    <citation type="journal article" date="2013" name="Curr. Biol.">
        <title>The Genome of the Foraminiferan Reticulomyxa filosa.</title>
        <authorList>
            <person name="Glockner G."/>
            <person name="Hulsmann N."/>
            <person name="Schleicher M."/>
            <person name="Noegel A.A."/>
            <person name="Eichinger L."/>
            <person name="Gallinger C."/>
            <person name="Pawlowski J."/>
            <person name="Sierra R."/>
            <person name="Euteneuer U."/>
            <person name="Pillet L."/>
            <person name="Moustafa A."/>
            <person name="Platzer M."/>
            <person name="Groth M."/>
            <person name="Szafranski K."/>
            <person name="Schliwa M."/>
        </authorList>
    </citation>
    <scope>NUCLEOTIDE SEQUENCE [LARGE SCALE GENOMIC DNA]</scope>
</reference>
<keyword evidence="9" id="KW-1185">Reference proteome</keyword>
<evidence type="ECO:0000256" key="6">
    <source>
        <dbReference type="SAM" id="MobiDB-lite"/>
    </source>
</evidence>
<comment type="caution">
    <text evidence="8">The sequence shown here is derived from an EMBL/GenBank/DDBJ whole genome shotgun (WGS) entry which is preliminary data.</text>
</comment>
<evidence type="ECO:0000256" key="4">
    <source>
        <dbReference type="ARBA" id="ARBA00022989"/>
    </source>
</evidence>
<dbReference type="AlphaFoldDB" id="X6MZV1"/>
<evidence type="ECO:0000256" key="7">
    <source>
        <dbReference type="SAM" id="Phobius"/>
    </source>
</evidence>
<name>X6MZV1_RETFI</name>
<evidence type="ECO:0000256" key="5">
    <source>
        <dbReference type="ARBA" id="ARBA00023136"/>
    </source>
</evidence>
<evidence type="ECO:0000313" key="8">
    <source>
        <dbReference type="EMBL" id="ETO19555.1"/>
    </source>
</evidence>
<evidence type="ECO:0000313" key="9">
    <source>
        <dbReference type="Proteomes" id="UP000023152"/>
    </source>
</evidence>
<feature type="non-terminal residue" evidence="8">
    <location>
        <position position="230"/>
    </location>
</feature>
<keyword evidence="5 7" id="KW-0472">Membrane</keyword>
<feature type="compositionally biased region" description="Low complexity" evidence="6">
    <location>
        <begin position="52"/>
        <end position="72"/>
    </location>
</feature>
<dbReference type="OrthoDB" id="8904098at2759"/>
<evidence type="ECO:0000256" key="1">
    <source>
        <dbReference type="ARBA" id="ARBA00004141"/>
    </source>
</evidence>
<feature type="compositionally biased region" description="Polar residues" evidence="6">
    <location>
        <begin position="8"/>
        <end position="18"/>
    </location>
</feature>
<feature type="compositionally biased region" description="Basic and acidic residues" evidence="6">
    <location>
        <begin position="73"/>
        <end position="87"/>
    </location>
</feature>
<dbReference type="PANTHER" id="PTHR11654">
    <property type="entry name" value="OLIGOPEPTIDE TRANSPORTER-RELATED"/>
    <property type="match status" value="1"/>
</dbReference>
<evidence type="ECO:0000256" key="2">
    <source>
        <dbReference type="ARBA" id="ARBA00005982"/>
    </source>
</evidence>
<proteinExistence type="inferred from homology"/>
<feature type="transmembrane region" description="Helical" evidence="7">
    <location>
        <begin position="167"/>
        <end position="186"/>
    </location>
</feature>
<dbReference type="GO" id="GO:0022857">
    <property type="term" value="F:transmembrane transporter activity"/>
    <property type="evidence" value="ECO:0007669"/>
    <property type="project" value="InterPro"/>
</dbReference>
<feature type="transmembrane region" description="Helical" evidence="7">
    <location>
        <begin position="192"/>
        <end position="212"/>
    </location>
</feature>
<keyword evidence="4 7" id="KW-1133">Transmembrane helix</keyword>
<accession>X6MZV1</accession>
<feature type="transmembrane region" description="Helical" evidence="7">
    <location>
        <begin position="127"/>
        <end position="146"/>
    </location>
</feature>
<keyword evidence="3 7" id="KW-0812">Transmembrane</keyword>
<sequence length="230" mass="25856">MGAEQFETDVTSSATNEPQPKAIKNETEGQTEAAETRKKTTEVESELSIIDANTNGNGNGNGNAKTKTNGNADQKRTPKVTKEKDETNDPTGPKWEDISLHSSKKNTSEQQQLLSSGNIIHIHIHIMYTYVYVYIYIYVYKLYLLAKKKKKKKKDKAQKAKESFFNWFYFSVNCGAFVAYTVVAYLCQEVSFASGYTVPTVALLVGLCTFLFSTKHYRRSLPTGQSILMD</sequence>
<feature type="region of interest" description="Disordered" evidence="6">
    <location>
        <begin position="1"/>
        <end position="99"/>
    </location>
</feature>
<evidence type="ECO:0000256" key="3">
    <source>
        <dbReference type="ARBA" id="ARBA00022692"/>
    </source>
</evidence>
<dbReference type="InterPro" id="IPR036259">
    <property type="entry name" value="MFS_trans_sf"/>
</dbReference>
<dbReference type="Pfam" id="PF00854">
    <property type="entry name" value="PTR2"/>
    <property type="match status" value="1"/>
</dbReference>
<protein>
    <submittedName>
        <fullName evidence="8">Proton-dependent oligopeptide transport family protein</fullName>
    </submittedName>
</protein>
<dbReference type="Gene3D" id="1.20.1250.20">
    <property type="entry name" value="MFS general substrate transporter like domains"/>
    <property type="match status" value="1"/>
</dbReference>